<dbReference type="InterPro" id="IPR014710">
    <property type="entry name" value="RmlC-like_jellyroll"/>
</dbReference>
<evidence type="ECO:0000256" key="3">
    <source>
        <dbReference type="SAM" id="SignalP"/>
    </source>
</evidence>
<comment type="similarity">
    <text evidence="1 2">Belongs to the pirin family.</text>
</comment>
<dbReference type="InterPro" id="IPR012093">
    <property type="entry name" value="Pirin"/>
</dbReference>
<keyword evidence="3" id="KW-0732">Signal</keyword>
<dbReference type="InterPro" id="IPR008778">
    <property type="entry name" value="Pirin_C_dom"/>
</dbReference>
<dbReference type="EMBL" id="BLLK01000045">
    <property type="protein sequence ID" value="GFH51890.1"/>
    <property type="molecule type" value="Genomic_DNA"/>
</dbReference>
<evidence type="ECO:0000256" key="1">
    <source>
        <dbReference type="ARBA" id="ARBA00008416"/>
    </source>
</evidence>
<dbReference type="Pfam" id="PF02678">
    <property type="entry name" value="Pirin"/>
    <property type="match status" value="1"/>
</dbReference>
<dbReference type="InterPro" id="IPR003829">
    <property type="entry name" value="Pirin_N_dom"/>
</dbReference>
<dbReference type="AlphaFoldDB" id="A0AAD3H678"/>
<sequence>MARCNLRLVQHFILVWVFFIQRDFYSHAFSTIHSSSTAKSQIQLTSSDLDSADVDVSKPMLQNRKISSVQKYARLPVWPVFNGVILFLLSKLLPNSTIAKLEDSFGGRVCPNFFEGMSTSPFIMLVHHKHSFASFDPIRYFQKQLILPEGFPAHPHRGFITLTYCINGGMIHRDSLSIKQTYGAESRHKGNVAQWLVAGAGLLHEEMWDIDHGKDGIFSNQELFQLWVNLPMGSKMESPRLSLLNLEGKQSAEEGVVSIPTVETKDTKTIVLVGQYKDALSDVETFSPMSILHVQMKANSSWKMKLPPSYDTGIIYMRTGSAFLPSESSNDKYEIESHYTANLSPYGENLDVEAGTDGADFMLLVGQNLREPFQAKGSMVMNTAEEINAAYNDYSLGKMGIPWDHNKSDAEWRDHIKNSPSMYRQK</sequence>
<organism evidence="6 7">
    <name type="scientific">Chaetoceros tenuissimus</name>
    <dbReference type="NCBI Taxonomy" id="426638"/>
    <lineage>
        <taxon>Eukaryota</taxon>
        <taxon>Sar</taxon>
        <taxon>Stramenopiles</taxon>
        <taxon>Ochrophyta</taxon>
        <taxon>Bacillariophyta</taxon>
        <taxon>Coscinodiscophyceae</taxon>
        <taxon>Chaetocerotophycidae</taxon>
        <taxon>Chaetocerotales</taxon>
        <taxon>Chaetocerotaceae</taxon>
        <taxon>Chaetoceros</taxon>
    </lineage>
</organism>
<keyword evidence="7" id="KW-1185">Reference proteome</keyword>
<evidence type="ECO:0000259" key="5">
    <source>
        <dbReference type="Pfam" id="PF05726"/>
    </source>
</evidence>
<evidence type="ECO:0008006" key="8">
    <source>
        <dbReference type="Google" id="ProtNLM"/>
    </source>
</evidence>
<gene>
    <name evidence="6" type="ORF">CTEN210_08366</name>
</gene>
<feature type="signal peptide" evidence="3">
    <location>
        <begin position="1"/>
        <end position="28"/>
    </location>
</feature>
<feature type="domain" description="Pirin C-terminal" evidence="5">
    <location>
        <begin position="292"/>
        <end position="400"/>
    </location>
</feature>
<evidence type="ECO:0000256" key="2">
    <source>
        <dbReference type="RuleBase" id="RU003457"/>
    </source>
</evidence>
<accession>A0AAD3H678</accession>
<comment type="caution">
    <text evidence="6">The sequence shown here is derived from an EMBL/GenBank/DDBJ whole genome shotgun (WGS) entry which is preliminary data.</text>
</comment>
<feature type="domain" description="Pirin N-terminal" evidence="4">
    <location>
        <begin position="118"/>
        <end position="228"/>
    </location>
</feature>
<dbReference type="PANTHER" id="PTHR13903">
    <property type="entry name" value="PIRIN-RELATED"/>
    <property type="match status" value="1"/>
</dbReference>
<evidence type="ECO:0000259" key="4">
    <source>
        <dbReference type="Pfam" id="PF02678"/>
    </source>
</evidence>
<protein>
    <recommendedName>
        <fullName evidence="8">Pirin N-terminal domain-containing protein</fullName>
    </recommendedName>
</protein>
<dbReference type="CDD" id="cd02247">
    <property type="entry name" value="cupin_pirin_C"/>
    <property type="match status" value="1"/>
</dbReference>
<dbReference type="SUPFAM" id="SSF51182">
    <property type="entry name" value="RmlC-like cupins"/>
    <property type="match status" value="1"/>
</dbReference>
<dbReference type="PANTHER" id="PTHR13903:SF8">
    <property type="entry name" value="PIRIN"/>
    <property type="match status" value="1"/>
</dbReference>
<feature type="chain" id="PRO_5042243662" description="Pirin N-terminal domain-containing protein" evidence="3">
    <location>
        <begin position="29"/>
        <end position="426"/>
    </location>
</feature>
<dbReference type="Gene3D" id="2.60.120.10">
    <property type="entry name" value="Jelly Rolls"/>
    <property type="match status" value="2"/>
</dbReference>
<dbReference type="Pfam" id="PF05726">
    <property type="entry name" value="Pirin_C"/>
    <property type="match status" value="1"/>
</dbReference>
<reference evidence="6 7" key="1">
    <citation type="journal article" date="2021" name="Sci. Rep.">
        <title>The genome of the diatom Chaetoceros tenuissimus carries an ancient integrated fragment of an extant virus.</title>
        <authorList>
            <person name="Hongo Y."/>
            <person name="Kimura K."/>
            <person name="Takaki Y."/>
            <person name="Yoshida Y."/>
            <person name="Baba S."/>
            <person name="Kobayashi G."/>
            <person name="Nagasaki K."/>
            <person name="Hano T."/>
            <person name="Tomaru Y."/>
        </authorList>
    </citation>
    <scope>NUCLEOTIDE SEQUENCE [LARGE SCALE GENOMIC DNA]</scope>
    <source>
        <strain evidence="6 7">NIES-3715</strain>
    </source>
</reference>
<evidence type="ECO:0000313" key="6">
    <source>
        <dbReference type="EMBL" id="GFH51890.1"/>
    </source>
</evidence>
<proteinExistence type="inferred from homology"/>
<dbReference type="Proteomes" id="UP001054902">
    <property type="component" value="Unassembled WGS sequence"/>
</dbReference>
<dbReference type="InterPro" id="IPR011051">
    <property type="entry name" value="RmlC_Cupin_sf"/>
</dbReference>
<evidence type="ECO:0000313" key="7">
    <source>
        <dbReference type="Proteomes" id="UP001054902"/>
    </source>
</evidence>
<name>A0AAD3H678_9STRA</name>